<keyword evidence="4 15" id="KW-0645">Protease</keyword>
<dbReference type="RefSeq" id="WP_249311665.1">
    <property type="nucleotide sequence ID" value="NZ_JACRSU010000002.1"/>
</dbReference>
<evidence type="ECO:0000256" key="1">
    <source>
        <dbReference type="ARBA" id="ARBA00004370"/>
    </source>
</evidence>
<comment type="function">
    <text evidence="15">Acts as a processive, ATP-dependent zinc metallopeptidase for both cytoplasmic and membrane proteins. Plays a role in the quality control of integral membrane proteins.</text>
</comment>
<evidence type="ECO:0000256" key="4">
    <source>
        <dbReference type="ARBA" id="ARBA00022670"/>
    </source>
</evidence>
<keyword evidence="11 15" id="KW-1133">Transmembrane helix</keyword>
<keyword evidence="13 15" id="KW-0472">Membrane</keyword>
<dbReference type="Gene3D" id="3.40.50.300">
    <property type="entry name" value="P-loop containing nucleotide triphosphate hydrolases"/>
    <property type="match status" value="1"/>
</dbReference>
<evidence type="ECO:0000256" key="7">
    <source>
        <dbReference type="ARBA" id="ARBA00022741"/>
    </source>
</evidence>
<dbReference type="InterPro" id="IPR027417">
    <property type="entry name" value="P-loop_NTPase"/>
</dbReference>
<gene>
    <name evidence="15" type="primary">ftsH</name>
    <name evidence="19" type="ORF">H8698_05775</name>
</gene>
<dbReference type="GO" id="GO:0004222">
    <property type="term" value="F:metalloendopeptidase activity"/>
    <property type="evidence" value="ECO:0007669"/>
    <property type="project" value="InterPro"/>
</dbReference>
<feature type="active site" evidence="15">
    <location>
        <position position="432"/>
    </location>
</feature>
<feature type="binding site" evidence="15">
    <location>
        <position position="507"/>
    </location>
    <ligand>
        <name>Zn(2+)</name>
        <dbReference type="ChEBI" id="CHEBI:29105"/>
        <note>catalytic</note>
    </ligand>
</feature>
<dbReference type="Pfam" id="PF01434">
    <property type="entry name" value="Peptidase_M41"/>
    <property type="match status" value="1"/>
</dbReference>
<feature type="domain" description="AAA+ ATPase" evidence="18">
    <location>
        <begin position="201"/>
        <end position="340"/>
    </location>
</feature>
<evidence type="ECO:0000313" key="20">
    <source>
        <dbReference type="Proteomes" id="UP000611762"/>
    </source>
</evidence>
<comment type="similarity">
    <text evidence="16">Belongs to the AAA ATPase family.</text>
</comment>
<evidence type="ECO:0000313" key="19">
    <source>
        <dbReference type="EMBL" id="MBC8540482.1"/>
    </source>
</evidence>
<evidence type="ECO:0000256" key="10">
    <source>
        <dbReference type="ARBA" id="ARBA00022840"/>
    </source>
</evidence>
<evidence type="ECO:0000259" key="18">
    <source>
        <dbReference type="SMART" id="SM00382"/>
    </source>
</evidence>
<evidence type="ECO:0000256" key="11">
    <source>
        <dbReference type="ARBA" id="ARBA00022989"/>
    </source>
</evidence>
<dbReference type="GO" id="GO:0008270">
    <property type="term" value="F:zinc ion binding"/>
    <property type="evidence" value="ECO:0007669"/>
    <property type="project" value="UniProtKB-UniRule"/>
</dbReference>
<dbReference type="GO" id="GO:0030163">
    <property type="term" value="P:protein catabolic process"/>
    <property type="evidence" value="ECO:0007669"/>
    <property type="project" value="UniProtKB-UniRule"/>
</dbReference>
<comment type="caution">
    <text evidence="19">The sequence shown here is derived from an EMBL/GenBank/DDBJ whole genome shotgun (WGS) entry which is preliminary data.</text>
</comment>
<dbReference type="PROSITE" id="PS00674">
    <property type="entry name" value="AAA"/>
    <property type="match status" value="1"/>
</dbReference>
<keyword evidence="10 15" id="KW-0067">ATP-binding</keyword>
<feature type="binding site" evidence="15">
    <location>
        <position position="431"/>
    </location>
    <ligand>
        <name>Zn(2+)</name>
        <dbReference type="ChEBI" id="CHEBI:29105"/>
        <note>catalytic</note>
    </ligand>
</feature>
<dbReference type="Pfam" id="PF06480">
    <property type="entry name" value="FtsH_ext"/>
    <property type="match status" value="1"/>
</dbReference>
<evidence type="ECO:0000256" key="13">
    <source>
        <dbReference type="ARBA" id="ARBA00023136"/>
    </source>
</evidence>
<reference evidence="19" key="1">
    <citation type="submission" date="2020-08" db="EMBL/GenBank/DDBJ databases">
        <title>Genome public.</title>
        <authorList>
            <person name="Liu C."/>
            <person name="Sun Q."/>
        </authorList>
    </citation>
    <scope>NUCLEOTIDE SEQUENCE</scope>
    <source>
        <strain evidence="19">H8</strain>
    </source>
</reference>
<dbReference type="GO" id="GO:0006508">
    <property type="term" value="P:proteolysis"/>
    <property type="evidence" value="ECO:0007669"/>
    <property type="project" value="UniProtKB-KW"/>
</dbReference>
<dbReference type="Gene3D" id="1.20.58.760">
    <property type="entry name" value="Peptidase M41"/>
    <property type="match status" value="1"/>
</dbReference>
<dbReference type="Proteomes" id="UP000611762">
    <property type="component" value="Unassembled WGS sequence"/>
</dbReference>
<feature type="binding site" evidence="15">
    <location>
        <position position="435"/>
    </location>
    <ligand>
        <name>Zn(2+)</name>
        <dbReference type="ChEBI" id="CHEBI:29105"/>
        <note>catalytic</note>
    </ligand>
</feature>
<evidence type="ECO:0000256" key="8">
    <source>
        <dbReference type="ARBA" id="ARBA00022801"/>
    </source>
</evidence>
<dbReference type="FunFam" id="1.10.8.60:FF:000001">
    <property type="entry name" value="ATP-dependent zinc metalloprotease FtsH"/>
    <property type="match status" value="1"/>
</dbReference>
<dbReference type="GO" id="GO:0005886">
    <property type="term" value="C:plasma membrane"/>
    <property type="evidence" value="ECO:0007669"/>
    <property type="project" value="UniProtKB-SubCell"/>
</dbReference>
<evidence type="ECO:0000256" key="9">
    <source>
        <dbReference type="ARBA" id="ARBA00022833"/>
    </source>
</evidence>
<comment type="similarity">
    <text evidence="2 15">In the C-terminal section; belongs to the peptidase M41 family.</text>
</comment>
<comment type="subcellular location">
    <subcellularLocation>
        <location evidence="15">Cell membrane</location>
        <topology evidence="15">Multi-pass membrane protein</topology>
        <orientation evidence="15">Cytoplasmic side</orientation>
    </subcellularLocation>
    <subcellularLocation>
        <location evidence="1">Membrane</location>
    </subcellularLocation>
</comment>
<evidence type="ECO:0000256" key="17">
    <source>
        <dbReference type="SAM" id="MobiDB-lite"/>
    </source>
</evidence>
<dbReference type="Pfam" id="PF00004">
    <property type="entry name" value="AAA"/>
    <property type="match status" value="1"/>
</dbReference>
<keyword evidence="20" id="KW-1185">Reference proteome</keyword>
<dbReference type="HAMAP" id="MF_01458">
    <property type="entry name" value="FtsH"/>
    <property type="match status" value="1"/>
</dbReference>
<protein>
    <recommendedName>
        <fullName evidence="15">ATP-dependent zinc metalloprotease FtsH</fullName>
        <ecNumber evidence="15">3.4.24.-</ecNumber>
    </recommendedName>
</protein>
<name>A0A926HUE0_9FIRM</name>
<dbReference type="EMBL" id="JACRSU010000002">
    <property type="protein sequence ID" value="MBC8540482.1"/>
    <property type="molecule type" value="Genomic_DNA"/>
</dbReference>
<dbReference type="CDD" id="cd19501">
    <property type="entry name" value="RecA-like_FtsH"/>
    <property type="match status" value="1"/>
</dbReference>
<keyword evidence="3 15" id="KW-1003">Cell membrane</keyword>
<dbReference type="PANTHER" id="PTHR23076:SF113">
    <property type="entry name" value="ATP-DEPENDENT ZINC METALLOPROTEASE FTSH 1, CHLOROPLASTIC-RELATED"/>
    <property type="match status" value="1"/>
</dbReference>
<dbReference type="InterPro" id="IPR003960">
    <property type="entry name" value="ATPase_AAA_CS"/>
</dbReference>
<organism evidence="19 20">
    <name type="scientific">Congzhengia minquanensis</name>
    <dbReference type="NCBI Taxonomy" id="2763657"/>
    <lineage>
        <taxon>Bacteria</taxon>
        <taxon>Bacillati</taxon>
        <taxon>Bacillota</taxon>
        <taxon>Clostridia</taxon>
        <taxon>Eubacteriales</taxon>
        <taxon>Oscillospiraceae</taxon>
        <taxon>Congzhengia</taxon>
    </lineage>
</organism>
<evidence type="ECO:0000256" key="3">
    <source>
        <dbReference type="ARBA" id="ARBA00022475"/>
    </source>
</evidence>
<feature type="binding site" evidence="15">
    <location>
        <begin position="209"/>
        <end position="216"/>
    </location>
    <ligand>
        <name>ATP</name>
        <dbReference type="ChEBI" id="CHEBI:30616"/>
    </ligand>
</feature>
<dbReference type="InterPro" id="IPR041569">
    <property type="entry name" value="AAA_lid_3"/>
</dbReference>
<feature type="transmembrane region" description="Helical" evidence="15">
    <location>
        <begin position="115"/>
        <end position="138"/>
    </location>
</feature>
<dbReference type="Gene3D" id="1.10.8.60">
    <property type="match status" value="1"/>
</dbReference>
<dbReference type="FunFam" id="3.40.50.300:FF:000001">
    <property type="entry name" value="ATP-dependent zinc metalloprotease FtsH"/>
    <property type="match status" value="1"/>
</dbReference>
<keyword evidence="9 15" id="KW-0862">Zinc</keyword>
<comment type="cofactor">
    <cofactor evidence="15">
        <name>Zn(2+)</name>
        <dbReference type="ChEBI" id="CHEBI:29105"/>
    </cofactor>
    <text evidence="15">Binds 1 zinc ion per subunit.</text>
</comment>
<dbReference type="InterPro" id="IPR000642">
    <property type="entry name" value="Peptidase_M41"/>
</dbReference>
<evidence type="ECO:0000256" key="2">
    <source>
        <dbReference type="ARBA" id="ARBA00010044"/>
    </source>
</evidence>
<dbReference type="InterPro" id="IPR005936">
    <property type="entry name" value="FtsH"/>
</dbReference>
<evidence type="ECO:0000256" key="16">
    <source>
        <dbReference type="RuleBase" id="RU003651"/>
    </source>
</evidence>
<keyword evidence="8 15" id="KW-0378">Hydrolase</keyword>
<dbReference type="SUPFAM" id="SSF52540">
    <property type="entry name" value="P-loop containing nucleoside triphosphate hydrolases"/>
    <property type="match status" value="1"/>
</dbReference>
<dbReference type="GO" id="GO:0016887">
    <property type="term" value="F:ATP hydrolysis activity"/>
    <property type="evidence" value="ECO:0007669"/>
    <property type="project" value="UniProtKB-UniRule"/>
</dbReference>
<dbReference type="GO" id="GO:0005524">
    <property type="term" value="F:ATP binding"/>
    <property type="evidence" value="ECO:0007669"/>
    <property type="project" value="UniProtKB-UniRule"/>
</dbReference>
<keyword evidence="6 15" id="KW-0479">Metal-binding</keyword>
<dbReference type="EC" id="3.4.24.-" evidence="15"/>
<keyword evidence="7 15" id="KW-0547">Nucleotide-binding</keyword>
<evidence type="ECO:0000256" key="5">
    <source>
        <dbReference type="ARBA" id="ARBA00022692"/>
    </source>
</evidence>
<dbReference type="PANTHER" id="PTHR23076">
    <property type="entry name" value="METALLOPROTEASE M41 FTSH"/>
    <property type="match status" value="1"/>
</dbReference>
<dbReference type="InterPro" id="IPR003959">
    <property type="entry name" value="ATPase_AAA_core"/>
</dbReference>
<evidence type="ECO:0000256" key="12">
    <source>
        <dbReference type="ARBA" id="ARBA00023049"/>
    </source>
</evidence>
<keyword evidence="5 15" id="KW-0812">Transmembrane</keyword>
<evidence type="ECO:0000256" key="14">
    <source>
        <dbReference type="ARBA" id="ARBA00061570"/>
    </source>
</evidence>
<feature type="transmembrane region" description="Helical" evidence="15">
    <location>
        <begin position="12"/>
        <end position="31"/>
    </location>
</feature>
<evidence type="ECO:0000256" key="6">
    <source>
        <dbReference type="ARBA" id="ARBA00022723"/>
    </source>
</evidence>
<dbReference type="Pfam" id="PF17862">
    <property type="entry name" value="AAA_lid_3"/>
    <property type="match status" value="1"/>
</dbReference>
<sequence length="635" mass="70304">MKKYNKRNFSGIWFYVVLLAIVLLIFSVLNYRPGIKQILYSDLLNYIKSEQITEMVIEDRKVTIALKEQNPVGDSNKRIASIPSIGILYENAGEEIQKQLDSGSLKLDTPAPEEFPWWVSFLPTLLTVGIFIAFWFFFMRQAQGGGKAMSFGKSTAKMTQGSETHVTFKDVAGADEEKEELEEIVDFLRDSSKFIELGARIPKGILLVGPPGTGKTLLAKAVAGEAKVPFFSISGSDFVEMFVGVGASRVRDLFEQAKKNSPSIIFIDEIDAVGRHRGAGLGGGHDEREQTLNQLLVEMDGFGANEGIIIIAATNRPDILDPALLRPGRFDRQVVVNTPDAKGREEILKVHSRAKPLASDVDLSVLAKTTSGFTGADLENLMNEAALLAAKKGQKKINMKDIEDSVIKVIAGPEKRSKVVSDKEKKLVSYHEAGHAIIHHVLPHCDPVHEVSIIQRGRAGGYTLSLPKEDKNYVSKEDMLDNIVSLLGGRVAEKLVLDDISTGASNDIERASKIARDMVTKYGMSERLGPISFRSDNDEVFLGMSYSHSRDYSEEVAAEIDGEVRRIIEDSYKRCTDILTENMAKLHNVAGALFEKEKINGDEFVQLFHMDETTNDETEETKTIEPDSDFEPENA</sequence>
<dbReference type="SMART" id="SM00382">
    <property type="entry name" value="AAA"/>
    <property type="match status" value="1"/>
</dbReference>
<dbReference type="InterPro" id="IPR003593">
    <property type="entry name" value="AAA+_ATPase"/>
</dbReference>
<feature type="compositionally biased region" description="Acidic residues" evidence="17">
    <location>
        <begin position="626"/>
        <end position="635"/>
    </location>
</feature>
<dbReference type="NCBIfam" id="TIGR01241">
    <property type="entry name" value="FtsH_fam"/>
    <property type="match status" value="1"/>
</dbReference>
<evidence type="ECO:0000256" key="15">
    <source>
        <dbReference type="HAMAP-Rule" id="MF_01458"/>
    </source>
</evidence>
<dbReference type="InterPro" id="IPR011546">
    <property type="entry name" value="Pept_M41_FtsH_extracell"/>
</dbReference>
<dbReference type="InterPro" id="IPR037219">
    <property type="entry name" value="Peptidase_M41-like"/>
</dbReference>
<keyword evidence="12 15" id="KW-0482">Metalloprotease</keyword>
<dbReference type="SUPFAM" id="SSF140990">
    <property type="entry name" value="FtsH protease domain-like"/>
    <property type="match status" value="1"/>
</dbReference>
<comment type="subunit">
    <text evidence="15">Homohexamer.</text>
</comment>
<comment type="similarity">
    <text evidence="14 15">In the central section; belongs to the AAA ATPase family.</text>
</comment>
<dbReference type="GO" id="GO:0004176">
    <property type="term" value="F:ATP-dependent peptidase activity"/>
    <property type="evidence" value="ECO:0007669"/>
    <property type="project" value="InterPro"/>
</dbReference>
<dbReference type="FunFam" id="1.20.58.760:FF:000001">
    <property type="entry name" value="ATP-dependent zinc metalloprotease FtsH"/>
    <property type="match status" value="1"/>
</dbReference>
<accession>A0A926HUE0</accession>
<dbReference type="AlphaFoldDB" id="A0A926HUE0"/>
<feature type="region of interest" description="Disordered" evidence="17">
    <location>
        <begin position="612"/>
        <end position="635"/>
    </location>
</feature>
<proteinExistence type="inferred from homology"/>